<evidence type="ECO:0000256" key="5">
    <source>
        <dbReference type="ARBA" id="ARBA00022989"/>
    </source>
</evidence>
<evidence type="ECO:0000256" key="2">
    <source>
        <dbReference type="ARBA" id="ARBA00022448"/>
    </source>
</evidence>
<dbReference type="EMBL" id="LT629732">
    <property type="protein sequence ID" value="SDS28723.1"/>
    <property type="molecule type" value="Genomic_DNA"/>
</dbReference>
<feature type="transmembrane region" description="Helical" evidence="7">
    <location>
        <begin position="195"/>
        <end position="220"/>
    </location>
</feature>
<keyword evidence="6 7" id="KW-0472">Membrane</keyword>
<accession>A0A1H1QZ83</accession>
<feature type="transmembrane region" description="Helical" evidence="7">
    <location>
        <begin position="268"/>
        <end position="287"/>
    </location>
</feature>
<evidence type="ECO:0000256" key="4">
    <source>
        <dbReference type="ARBA" id="ARBA00022692"/>
    </source>
</evidence>
<dbReference type="PROSITE" id="PS50928">
    <property type="entry name" value="ABC_TM1"/>
    <property type="match status" value="1"/>
</dbReference>
<dbReference type="SUPFAM" id="SSF161098">
    <property type="entry name" value="MetI-like"/>
    <property type="match status" value="1"/>
</dbReference>
<dbReference type="PANTHER" id="PTHR43744:SF9">
    <property type="entry name" value="POLYGALACTURONAN_RHAMNOGALACTURONAN TRANSPORT SYSTEM PERMEASE PROTEIN YTCP"/>
    <property type="match status" value="1"/>
</dbReference>
<feature type="transmembrane region" description="Helical" evidence="7">
    <location>
        <begin position="21"/>
        <end position="46"/>
    </location>
</feature>
<dbReference type="RefSeq" id="WP_092652928.1">
    <property type="nucleotide sequence ID" value="NZ_LT629732.1"/>
</dbReference>
<keyword evidence="3" id="KW-1003">Cell membrane</keyword>
<keyword evidence="10" id="KW-1185">Reference proteome</keyword>
<dbReference type="CDD" id="cd06261">
    <property type="entry name" value="TM_PBP2"/>
    <property type="match status" value="1"/>
</dbReference>
<evidence type="ECO:0000256" key="3">
    <source>
        <dbReference type="ARBA" id="ARBA00022475"/>
    </source>
</evidence>
<dbReference type="Pfam" id="PF00528">
    <property type="entry name" value="BPD_transp_1"/>
    <property type="match status" value="1"/>
</dbReference>
<comment type="similarity">
    <text evidence="7">Belongs to the binding-protein-dependent transport system permease family.</text>
</comment>
<name>A0A1H1QZ83_9ACTN</name>
<dbReference type="InterPro" id="IPR035906">
    <property type="entry name" value="MetI-like_sf"/>
</dbReference>
<keyword evidence="5 7" id="KW-1133">Transmembrane helix</keyword>
<dbReference type="STRING" id="117157.SAMN04489717_2205"/>
<evidence type="ECO:0000256" key="6">
    <source>
        <dbReference type="ARBA" id="ARBA00023136"/>
    </source>
</evidence>
<organism evidence="9 10">
    <name type="scientific">Actinopolymorpha singaporensis</name>
    <dbReference type="NCBI Taxonomy" id="117157"/>
    <lineage>
        <taxon>Bacteria</taxon>
        <taxon>Bacillati</taxon>
        <taxon>Actinomycetota</taxon>
        <taxon>Actinomycetes</taxon>
        <taxon>Propionibacteriales</taxon>
        <taxon>Actinopolymorphaceae</taxon>
        <taxon>Actinopolymorpha</taxon>
    </lineage>
</organism>
<dbReference type="Gene3D" id="1.10.3720.10">
    <property type="entry name" value="MetI-like"/>
    <property type="match status" value="1"/>
</dbReference>
<reference evidence="9 10" key="1">
    <citation type="submission" date="2016-10" db="EMBL/GenBank/DDBJ databases">
        <authorList>
            <person name="de Groot N.N."/>
        </authorList>
    </citation>
    <scope>NUCLEOTIDE SEQUENCE [LARGE SCALE GENOMIC DNA]</scope>
    <source>
        <strain evidence="9 10">DSM 22024</strain>
    </source>
</reference>
<dbReference type="OrthoDB" id="9810086at2"/>
<evidence type="ECO:0000256" key="1">
    <source>
        <dbReference type="ARBA" id="ARBA00004651"/>
    </source>
</evidence>
<evidence type="ECO:0000256" key="7">
    <source>
        <dbReference type="RuleBase" id="RU363032"/>
    </source>
</evidence>
<feature type="transmembrane region" description="Helical" evidence="7">
    <location>
        <begin position="122"/>
        <end position="141"/>
    </location>
</feature>
<dbReference type="Proteomes" id="UP000198983">
    <property type="component" value="Chromosome I"/>
</dbReference>
<feature type="domain" description="ABC transmembrane type-1" evidence="8">
    <location>
        <begin position="86"/>
        <end position="287"/>
    </location>
</feature>
<gene>
    <name evidence="9" type="ORF">SAMN04489717_2205</name>
</gene>
<proteinExistence type="inferred from homology"/>
<sequence length="302" mass="32574">MALRTAPPRASRPIWIEKASVGTSITKVVTIAVIVGVMLFPFLYVLSVSLSTQADLAGSSVTLIPKHPTLEAYRQILAGGVVTRALLVSVCVTVVGTVVSMVMTTTLAYGLTRTRQVPGSRLVLLMVLGTLLFSAGIIPNYLLVRYLGMLNSYGALIVPGLISAFNLVVVRQFFMNIPDELTDAARIDGAGPFQVFWHIILPLSKAVLAVVALFYGVALWSDFFNALIYLNDTTKWPIQLVLRLFVLQGQNIAQSQQVGQPAPPAETVQMAVVIIATAPIILVYPFLQKYFTQGVLSGAVKG</sequence>
<keyword evidence="2 7" id="KW-0813">Transport</keyword>
<dbReference type="GO" id="GO:0005886">
    <property type="term" value="C:plasma membrane"/>
    <property type="evidence" value="ECO:0007669"/>
    <property type="project" value="UniProtKB-SubCell"/>
</dbReference>
<comment type="subcellular location">
    <subcellularLocation>
        <location evidence="1 7">Cell membrane</location>
        <topology evidence="1 7">Multi-pass membrane protein</topology>
    </subcellularLocation>
</comment>
<evidence type="ECO:0000313" key="10">
    <source>
        <dbReference type="Proteomes" id="UP000198983"/>
    </source>
</evidence>
<feature type="transmembrane region" description="Helical" evidence="7">
    <location>
        <begin position="86"/>
        <end position="110"/>
    </location>
</feature>
<dbReference type="PANTHER" id="PTHR43744">
    <property type="entry name" value="ABC TRANSPORTER PERMEASE PROTEIN MG189-RELATED-RELATED"/>
    <property type="match status" value="1"/>
</dbReference>
<feature type="transmembrane region" description="Helical" evidence="7">
    <location>
        <begin position="153"/>
        <end position="174"/>
    </location>
</feature>
<dbReference type="GO" id="GO:0055085">
    <property type="term" value="P:transmembrane transport"/>
    <property type="evidence" value="ECO:0007669"/>
    <property type="project" value="InterPro"/>
</dbReference>
<evidence type="ECO:0000313" key="9">
    <source>
        <dbReference type="EMBL" id="SDS28723.1"/>
    </source>
</evidence>
<keyword evidence="4 7" id="KW-0812">Transmembrane</keyword>
<evidence type="ECO:0000259" key="8">
    <source>
        <dbReference type="PROSITE" id="PS50928"/>
    </source>
</evidence>
<dbReference type="InterPro" id="IPR000515">
    <property type="entry name" value="MetI-like"/>
</dbReference>
<protein>
    <submittedName>
        <fullName evidence="9">Carbohydrate ABC transporter membrane protein 2, CUT1 family</fullName>
    </submittedName>
</protein>
<dbReference type="AlphaFoldDB" id="A0A1H1QZ83"/>